<dbReference type="PANTHER" id="PTHR42877">
    <property type="entry name" value="L-ORNITHINE N(5)-MONOOXYGENASE-RELATED"/>
    <property type="match status" value="1"/>
</dbReference>
<comment type="caution">
    <text evidence="1">The sequence shown here is derived from an EMBL/GenBank/DDBJ whole genome shotgun (WGS) entry which is preliminary data.</text>
</comment>
<organism evidence="1 2">
    <name type="scientific">Dictyobacter kobayashii</name>
    <dbReference type="NCBI Taxonomy" id="2014872"/>
    <lineage>
        <taxon>Bacteria</taxon>
        <taxon>Bacillati</taxon>
        <taxon>Chloroflexota</taxon>
        <taxon>Ktedonobacteria</taxon>
        <taxon>Ktedonobacterales</taxon>
        <taxon>Dictyobacteraceae</taxon>
        <taxon>Dictyobacter</taxon>
    </lineage>
</organism>
<dbReference type="Proteomes" id="UP000287188">
    <property type="component" value="Unassembled WGS sequence"/>
</dbReference>
<reference evidence="2" key="1">
    <citation type="submission" date="2018-12" db="EMBL/GenBank/DDBJ databases">
        <title>Tengunoibacter tsumagoiensis gen. nov., sp. nov., Dictyobacter kobayashii sp. nov., D. alpinus sp. nov., and D. joshuensis sp. nov. and description of Dictyobacteraceae fam. nov. within the order Ktedonobacterales isolated from Tengu-no-mugimeshi.</title>
        <authorList>
            <person name="Wang C.M."/>
            <person name="Zheng Y."/>
            <person name="Sakai Y."/>
            <person name="Toyoda A."/>
            <person name="Minakuchi Y."/>
            <person name="Abe K."/>
            <person name="Yokota A."/>
            <person name="Yabe S."/>
        </authorList>
    </citation>
    <scope>NUCLEOTIDE SEQUENCE [LARGE SCALE GENOMIC DNA]</scope>
    <source>
        <strain evidence="2">Uno11</strain>
    </source>
</reference>
<evidence type="ECO:0000313" key="1">
    <source>
        <dbReference type="EMBL" id="GCE24380.1"/>
    </source>
</evidence>
<sequence length="195" mass="22596">MITERIREIRAHSVVTEDGQEHEVDTIICGTGFHVTDAPFPQHVRGRHNQTLAEKWKPNPTAYLGTTIVDFPNLFLLIGPYTGLGHNSMIYMIESQINYILDCLRKMERRKVQAVEVQSEAQAAFDDEMQRRMQGTAWTSGCDSWYLNSTGRNTTIWPGFTFEFRYRTRRFDWQHYSHVARNSVAQPRTDTQPVG</sequence>
<accession>A0A402AZ49</accession>
<protein>
    <submittedName>
        <fullName evidence="1">Uncharacterized protein</fullName>
    </submittedName>
</protein>
<name>A0A402AZ49_9CHLR</name>
<proteinExistence type="predicted"/>
<evidence type="ECO:0000313" key="2">
    <source>
        <dbReference type="Proteomes" id="UP000287188"/>
    </source>
</evidence>
<gene>
    <name evidence="1" type="ORF">KDK_81800</name>
</gene>
<dbReference type="EMBL" id="BIFS01000002">
    <property type="protein sequence ID" value="GCE24380.1"/>
    <property type="molecule type" value="Genomic_DNA"/>
</dbReference>
<dbReference type="Gene3D" id="3.50.50.60">
    <property type="entry name" value="FAD/NAD(P)-binding domain"/>
    <property type="match status" value="1"/>
</dbReference>
<dbReference type="InterPro" id="IPR051209">
    <property type="entry name" value="FAD-bind_Monooxygenase_sf"/>
</dbReference>
<dbReference type="AlphaFoldDB" id="A0A402AZ49"/>
<dbReference type="SUPFAM" id="SSF51905">
    <property type="entry name" value="FAD/NAD(P)-binding domain"/>
    <property type="match status" value="1"/>
</dbReference>
<keyword evidence="2" id="KW-1185">Reference proteome</keyword>
<dbReference type="PANTHER" id="PTHR42877:SF4">
    <property type="entry name" value="FAD_NAD(P)-BINDING DOMAIN-CONTAINING PROTEIN-RELATED"/>
    <property type="match status" value="1"/>
</dbReference>
<dbReference type="InterPro" id="IPR036188">
    <property type="entry name" value="FAD/NAD-bd_sf"/>
</dbReference>